<keyword evidence="5 7" id="KW-1133">Transmembrane helix</keyword>
<feature type="transmembrane region" description="Helical" evidence="7">
    <location>
        <begin position="378"/>
        <end position="401"/>
    </location>
</feature>
<evidence type="ECO:0000256" key="6">
    <source>
        <dbReference type="ARBA" id="ARBA00023136"/>
    </source>
</evidence>
<dbReference type="PROSITE" id="PS50850">
    <property type="entry name" value="MFS"/>
    <property type="match status" value="1"/>
</dbReference>
<feature type="transmembrane region" description="Helical" evidence="7">
    <location>
        <begin position="33"/>
        <end position="51"/>
    </location>
</feature>
<feature type="transmembrane region" description="Helical" evidence="7">
    <location>
        <begin position="88"/>
        <end position="110"/>
    </location>
</feature>
<protein>
    <submittedName>
        <fullName evidence="9">Sugar phosphate permease</fullName>
    </submittedName>
</protein>
<feature type="transmembrane region" description="Helical" evidence="7">
    <location>
        <begin position="282"/>
        <end position="300"/>
    </location>
</feature>
<accession>A0A1H5EYM8</accession>
<dbReference type="Pfam" id="PF07690">
    <property type="entry name" value="MFS_1"/>
    <property type="match status" value="2"/>
</dbReference>
<dbReference type="InterPro" id="IPR011701">
    <property type="entry name" value="MFS"/>
</dbReference>
<evidence type="ECO:0000256" key="4">
    <source>
        <dbReference type="ARBA" id="ARBA00022692"/>
    </source>
</evidence>
<dbReference type="GO" id="GO:0005886">
    <property type="term" value="C:plasma membrane"/>
    <property type="evidence" value="ECO:0007669"/>
    <property type="project" value="UniProtKB-SubCell"/>
</dbReference>
<gene>
    <name evidence="9" type="ORF">SAMN05444171_5800</name>
</gene>
<feature type="transmembrane region" description="Helical" evidence="7">
    <location>
        <begin position="312"/>
        <end position="331"/>
    </location>
</feature>
<feature type="transmembrane region" description="Helical" evidence="7">
    <location>
        <begin position="153"/>
        <end position="170"/>
    </location>
</feature>
<name>A0A1H5EYM8_9BRAD</name>
<dbReference type="CDD" id="cd17321">
    <property type="entry name" value="MFS_MMR_MDR_like"/>
    <property type="match status" value="1"/>
</dbReference>
<dbReference type="AlphaFoldDB" id="A0A1H5EYM8"/>
<dbReference type="InterPro" id="IPR020846">
    <property type="entry name" value="MFS_dom"/>
</dbReference>
<dbReference type="Proteomes" id="UP000183208">
    <property type="component" value="Unassembled WGS sequence"/>
</dbReference>
<dbReference type="InterPro" id="IPR036259">
    <property type="entry name" value="MFS_trans_sf"/>
</dbReference>
<feature type="transmembrane region" description="Helical" evidence="7">
    <location>
        <begin position="246"/>
        <end position="270"/>
    </location>
</feature>
<evidence type="ECO:0000313" key="10">
    <source>
        <dbReference type="Proteomes" id="UP000183208"/>
    </source>
</evidence>
<dbReference type="Gene3D" id="1.20.1720.10">
    <property type="entry name" value="Multidrug resistance protein D"/>
    <property type="match status" value="1"/>
</dbReference>
<keyword evidence="4 7" id="KW-0812">Transmembrane</keyword>
<evidence type="ECO:0000259" key="8">
    <source>
        <dbReference type="PROSITE" id="PS50850"/>
    </source>
</evidence>
<evidence type="ECO:0000313" key="9">
    <source>
        <dbReference type="EMBL" id="SED96212.1"/>
    </source>
</evidence>
<evidence type="ECO:0000256" key="1">
    <source>
        <dbReference type="ARBA" id="ARBA00004651"/>
    </source>
</evidence>
<dbReference type="PANTHER" id="PTHR42718:SF46">
    <property type="entry name" value="BLR6921 PROTEIN"/>
    <property type="match status" value="1"/>
</dbReference>
<keyword evidence="2" id="KW-0813">Transport</keyword>
<evidence type="ECO:0000256" key="2">
    <source>
        <dbReference type="ARBA" id="ARBA00022448"/>
    </source>
</evidence>
<evidence type="ECO:0000256" key="5">
    <source>
        <dbReference type="ARBA" id="ARBA00022989"/>
    </source>
</evidence>
<feature type="domain" description="Major facilitator superfamily (MFS) profile" evidence="8">
    <location>
        <begin position="1"/>
        <end position="435"/>
    </location>
</feature>
<reference evidence="9 10" key="1">
    <citation type="submission" date="2016-10" db="EMBL/GenBank/DDBJ databases">
        <authorList>
            <person name="de Groot N.N."/>
        </authorList>
    </citation>
    <scope>NUCLEOTIDE SEQUENCE [LARGE SCALE GENOMIC DNA]</scope>
    <source>
        <strain evidence="9 10">GAS522</strain>
    </source>
</reference>
<evidence type="ECO:0000256" key="7">
    <source>
        <dbReference type="SAM" id="Phobius"/>
    </source>
</evidence>
<dbReference type="Gene3D" id="1.20.1250.20">
    <property type="entry name" value="MFS general substrate transporter like domains"/>
    <property type="match status" value="1"/>
</dbReference>
<dbReference type="SUPFAM" id="SSF103473">
    <property type="entry name" value="MFS general substrate transporter"/>
    <property type="match status" value="1"/>
</dbReference>
<feature type="transmembrane region" description="Helical" evidence="7">
    <location>
        <begin position="413"/>
        <end position="430"/>
    </location>
</feature>
<proteinExistence type="predicted"/>
<feature type="transmembrane region" description="Helical" evidence="7">
    <location>
        <begin position="63"/>
        <end position="82"/>
    </location>
</feature>
<feature type="transmembrane region" description="Helical" evidence="7">
    <location>
        <begin position="337"/>
        <end position="357"/>
    </location>
</feature>
<dbReference type="GO" id="GO:0022857">
    <property type="term" value="F:transmembrane transporter activity"/>
    <property type="evidence" value="ECO:0007669"/>
    <property type="project" value="InterPro"/>
</dbReference>
<keyword evidence="6 7" id="KW-0472">Membrane</keyword>
<comment type="subcellular location">
    <subcellularLocation>
        <location evidence="1">Cell membrane</location>
        <topology evidence="1">Multi-pass membrane protein</topology>
    </subcellularLocation>
</comment>
<organism evidence="9 10">
    <name type="scientific">Bradyrhizobium lablabi</name>
    <dbReference type="NCBI Taxonomy" id="722472"/>
    <lineage>
        <taxon>Bacteria</taxon>
        <taxon>Pseudomonadati</taxon>
        <taxon>Pseudomonadota</taxon>
        <taxon>Alphaproteobacteria</taxon>
        <taxon>Hyphomicrobiales</taxon>
        <taxon>Nitrobacteraceae</taxon>
        <taxon>Bradyrhizobium</taxon>
    </lineage>
</organism>
<dbReference type="EMBL" id="FNTI01000001">
    <property type="protein sequence ID" value="SED96212.1"/>
    <property type="molecule type" value="Genomic_DNA"/>
</dbReference>
<sequence length="436" mass="45784">MIGLGTATAQLDTSVNIAFPAITRGFDLAISDIQWVVICYVLTYASLLLALGRIGDTIGHAVVFRTGLIWSAVALLLVGYAPSYGAMLLFRCLQGVGAALVLSCGVALVTSLYGEKRRSRALGIYTMMMALGLMLGPLLGGALTAVWGWPAVFWFRIPIAIAALLLLRGMPSPPPRQTGDGFDVWSGIALIVGLVTMLLALNRMREFAAIPLGLFSVLSFAGFGFRQSRAEYPIIATNVLKSPGFALLNLVSVTANLAAFSVWLLVPYYLTRIPGHTLAESGAILAAGAAGAVLAAPFGGRLIERMISAERLAIAGAAVIGAGLLLLSAWTEQTSTALQVAGLIVQGIGLGLFQLAYADMVTAALPIGDRGVAGSLTLLTRMLGTVTAASVVLMIFEILQIRHGFFAAFRQTFQLAALLPFVSAGLLALLPRKIAH</sequence>
<keyword evidence="3" id="KW-1003">Cell membrane</keyword>
<evidence type="ECO:0000256" key="3">
    <source>
        <dbReference type="ARBA" id="ARBA00022475"/>
    </source>
</evidence>
<dbReference type="PANTHER" id="PTHR42718">
    <property type="entry name" value="MAJOR FACILITATOR SUPERFAMILY MULTIDRUG TRANSPORTER MFSC"/>
    <property type="match status" value="1"/>
</dbReference>
<feature type="transmembrane region" description="Helical" evidence="7">
    <location>
        <begin position="182"/>
        <end position="201"/>
    </location>
</feature>
<feature type="transmembrane region" description="Helical" evidence="7">
    <location>
        <begin position="122"/>
        <end position="147"/>
    </location>
</feature>
<feature type="transmembrane region" description="Helical" evidence="7">
    <location>
        <begin position="207"/>
        <end position="225"/>
    </location>
</feature>